<sequence>MSDPRAERRLRPAELRPEHITLVKQIRKTLRKYSDNLSAEEILACLAQTVGTVIALQDQRTMTPDEAIEIVAKNMEIGNRLVVDDLRSSTAGSA</sequence>
<protein>
    <submittedName>
        <fullName evidence="1">Uncharacterized protein</fullName>
    </submittedName>
</protein>
<comment type="caution">
    <text evidence="1">The sequence shown here is derived from an EMBL/GenBank/DDBJ whole genome shotgun (WGS) entry which is preliminary data.</text>
</comment>
<dbReference type="Proteomes" id="UP001148313">
    <property type="component" value="Unassembled WGS sequence"/>
</dbReference>
<evidence type="ECO:0000313" key="1">
    <source>
        <dbReference type="EMBL" id="MDA4845992.1"/>
    </source>
</evidence>
<evidence type="ECO:0000313" key="2">
    <source>
        <dbReference type="Proteomes" id="UP001148313"/>
    </source>
</evidence>
<organism evidence="1 2">
    <name type="scientific">Hoeflea poritis</name>
    <dbReference type="NCBI Taxonomy" id="2993659"/>
    <lineage>
        <taxon>Bacteria</taxon>
        <taxon>Pseudomonadati</taxon>
        <taxon>Pseudomonadota</taxon>
        <taxon>Alphaproteobacteria</taxon>
        <taxon>Hyphomicrobiales</taxon>
        <taxon>Rhizobiaceae</taxon>
        <taxon>Hoeflea</taxon>
    </lineage>
</organism>
<dbReference type="EMBL" id="JAPJZH010000006">
    <property type="protein sequence ID" value="MDA4845992.1"/>
    <property type="molecule type" value="Genomic_DNA"/>
</dbReference>
<dbReference type="RefSeq" id="WP_271089706.1">
    <property type="nucleotide sequence ID" value="NZ_JAPJZH010000006.1"/>
</dbReference>
<proteinExistence type="predicted"/>
<name>A0ABT4VPJ0_9HYPH</name>
<gene>
    <name evidence="1" type="ORF">OOZ53_11575</name>
</gene>
<reference evidence="1" key="1">
    <citation type="submission" date="2022-11" db="EMBL/GenBank/DDBJ databases">
        <title>Hoeflea poritis sp. nov., isolated from scleractinian coral Porites lutea.</title>
        <authorList>
            <person name="Zhang G."/>
            <person name="Wei Q."/>
            <person name="Cai L."/>
        </authorList>
    </citation>
    <scope>NUCLEOTIDE SEQUENCE</scope>
    <source>
        <strain evidence="1">E7-10</strain>
    </source>
</reference>
<accession>A0ABT4VPJ0</accession>
<keyword evidence="2" id="KW-1185">Reference proteome</keyword>